<gene>
    <name evidence="1" type="ORF">H9787_09630</name>
</gene>
<evidence type="ECO:0008006" key="3">
    <source>
        <dbReference type="Google" id="ProtNLM"/>
    </source>
</evidence>
<dbReference type="AlphaFoldDB" id="A0A9D2RS23"/>
<dbReference type="Proteomes" id="UP000823824">
    <property type="component" value="Unassembled WGS sequence"/>
</dbReference>
<organism evidence="1 2">
    <name type="scientific">Candidatus Oscillibacter excrementigallinarum</name>
    <dbReference type="NCBI Taxonomy" id="2838716"/>
    <lineage>
        <taxon>Bacteria</taxon>
        <taxon>Bacillati</taxon>
        <taxon>Bacillota</taxon>
        <taxon>Clostridia</taxon>
        <taxon>Eubacteriales</taxon>
        <taxon>Oscillospiraceae</taxon>
        <taxon>Oscillibacter</taxon>
    </lineage>
</organism>
<dbReference type="PANTHER" id="PTHR42856">
    <property type="entry name" value="ACYL-COENZYME A THIOESTERASE PAAI"/>
    <property type="match status" value="1"/>
</dbReference>
<sequence>MDYYNCLRNQLNCEYAFCNQGICIKKMQEGYAQVEKTVKKEDLDIDRTPNNSLYFHLANAACTAAAASHGYNAETVSFSFTLLNNAHVDDRLTANAREMLQLQSIRVFDFKITDQKGTLICNGTFTMNQTCVAI</sequence>
<name>A0A9D2RS23_9FIRM</name>
<dbReference type="EMBL" id="DWZJ01000088">
    <property type="protein sequence ID" value="HJB13955.1"/>
    <property type="molecule type" value="Genomic_DNA"/>
</dbReference>
<dbReference type="GO" id="GO:0016289">
    <property type="term" value="F:acyl-CoA hydrolase activity"/>
    <property type="evidence" value="ECO:0007669"/>
    <property type="project" value="TreeGrafter"/>
</dbReference>
<accession>A0A9D2RS23</accession>
<protein>
    <recommendedName>
        <fullName evidence="3">Thioesterase domain-containing protein</fullName>
    </recommendedName>
</protein>
<reference evidence="1" key="2">
    <citation type="submission" date="2021-04" db="EMBL/GenBank/DDBJ databases">
        <authorList>
            <person name="Gilroy R."/>
        </authorList>
    </citation>
    <scope>NUCLEOTIDE SEQUENCE</scope>
    <source>
        <strain evidence="1">ChiBcec18-1249</strain>
    </source>
</reference>
<comment type="caution">
    <text evidence="1">The sequence shown here is derived from an EMBL/GenBank/DDBJ whole genome shotgun (WGS) entry which is preliminary data.</text>
</comment>
<reference evidence="1" key="1">
    <citation type="journal article" date="2021" name="PeerJ">
        <title>Extensive microbial diversity within the chicken gut microbiome revealed by metagenomics and culture.</title>
        <authorList>
            <person name="Gilroy R."/>
            <person name="Ravi A."/>
            <person name="Getino M."/>
            <person name="Pursley I."/>
            <person name="Horton D.L."/>
            <person name="Alikhan N.F."/>
            <person name="Baker D."/>
            <person name="Gharbi K."/>
            <person name="Hall N."/>
            <person name="Watson M."/>
            <person name="Adriaenssens E.M."/>
            <person name="Foster-Nyarko E."/>
            <person name="Jarju S."/>
            <person name="Secka A."/>
            <person name="Antonio M."/>
            <person name="Oren A."/>
            <person name="Chaudhuri R.R."/>
            <person name="La Ragione R."/>
            <person name="Hildebrand F."/>
            <person name="Pallen M.J."/>
        </authorList>
    </citation>
    <scope>NUCLEOTIDE SEQUENCE</scope>
    <source>
        <strain evidence="1">ChiBcec18-1249</strain>
    </source>
</reference>
<dbReference type="PANTHER" id="PTHR42856:SF1">
    <property type="entry name" value="ACYL-COENZYME A THIOESTERASE PAAI"/>
    <property type="match status" value="1"/>
</dbReference>
<dbReference type="InterPro" id="IPR052723">
    <property type="entry name" value="Acyl-CoA_thioesterase_PaaI"/>
</dbReference>
<evidence type="ECO:0000313" key="2">
    <source>
        <dbReference type="Proteomes" id="UP000823824"/>
    </source>
</evidence>
<proteinExistence type="predicted"/>
<dbReference type="InterPro" id="IPR029069">
    <property type="entry name" value="HotDog_dom_sf"/>
</dbReference>
<dbReference type="SUPFAM" id="SSF54637">
    <property type="entry name" value="Thioesterase/thiol ester dehydrase-isomerase"/>
    <property type="match status" value="1"/>
</dbReference>
<evidence type="ECO:0000313" key="1">
    <source>
        <dbReference type="EMBL" id="HJB13955.1"/>
    </source>
</evidence>
<dbReference type="Gene3D" id="3.10.129.10">
    <property type="entry name" value="Hotdog Thioesterase"/>
    <property type="match status" value="1"/>
</dbReference>